<name>A0A222ZSI4_9CAUD</name>
<sequence length="142" mass="15769">MVWRLVLMESCAVISSPIISDRRLFPLSYKGEGEGMRKFKDVIAEARMVAMLNPLGRNENAAYTERDGEPCCIFGHVLERLGIGIASWEVLNNFTLAELPWADFGFEEPNGYQILWTTKVQAAADSGDAWIIAIAMADATLI</sequence>
<evidence type="ECO:0000313" key="1">
    <source>
        <dbReference type="EMBL" id="ASR87081.1"/>
    </source>
</evidence>
<accession>A0A222ZSI4</accession>
<evidence type="ECO:0000313" key="2">
    <source>
        <dbReference type="Proteomes" id="UP000223247"/>
    </source>
</evidence>
<proteinExistence type="predicted"/>
<reference evidence="1 2" key="1">
    <citation type="submission" date="2017-05" db="EMBL/GenBank/DDBJ databases">
        <authorList>
            <person name="Stoner T.H."/>
            <person name="Garlena R.A."/>
            <person name="Russell D.A."/>
            <person name="Pope W.H."/>
            <person name="Jacobs-Sera D."/>
            <person name="Hatfull G.F."/>
        </authorList>
    </citation>
    <scope>NUCLEOTIDE SEQUENCE [LARGE SCALE GENOMIC DNA]</scope>
</reference>
<dbReference type="EMBL" id="MF140414">
    <property type="protein sequence ID" value="ASR87081.1"/>
    <property type="molecule type" value="Genomic_DNA"/>
</dbReference>
<dbReference type="KEGG" id="vg:63209152"/>
<protein>
    <submittedName>
        <fullName evidence="1">Uncharacterized protein</fullName>
    </submittedName>
</protein>
<keyword evidence="2" id="KW-1185">Reference proteome</keyword>
<dbReference type="RefSeq" id="YP_010012628.1">
    <property type="nucleotide sequence ID" value="NC_053505.1"/>
</dbReference>
<gene>
    <name evidence="1" type="primary">42</name>
    <name evidence="1" type="ORF">KRYPTON555_42</name>
</gene>
<organism evidence="1 2">
    <name type="scientific">Mycobacterium phage Krypton555</name>
    <dbReference type="NCBI Taxonomy" id="2015885"/>
    <lineage>
        <taxon>Viruses</taxon>
        <taxon>Duplodnaviria</taxon>
        <taxon>Heunggongvirae</taxon>
        <taxon>Uroviricota</taxon>
        <taxon>Caudoviricetes</taxon>
        <taxon>Vilmaviridae</taxon>
        <taxon>Lclasvirinae</taxon>
        <taxon>Lumosvirus</taxon>
        <taxon>Lumosvirus krypton555</taxon>
    </lineage>
</organism>
<dbReference type="GeneID" id="63209152"/>
<dbReference type="Proteomes" id="UP000223247">
    <property type="component" value="Segment"/>
</dbReference>